<dbReference type="EMBL" id="MCGO01000043">
    <property type="protein sequence ID" value="ORY38643.1"/>
    <property type="molecule type" value="Genomic_DNA"/>
</dbReference>
<name>A0A1Y2BV79_9FUNG</name>
<reference evidence="4 5" key="1">
    <citation type="submission" date="2016-07" db="EMBL/GenBank/DDBJ databases">
        <title>Pervasive Adenine N6-methylation of Active Genes in Fungi.</title>
        <authorList>
            <consortium name="DOE Joint Genome Institute"/>
            <person name="Mondo S.J."/>
            <person name="Dannebaum R.O."/>
            <person name="Kuo R.C."/>
            <person name="Labutti K."/>
            <person name="Haridas S."/>
            <person name="Kuo A."/>
            <person name="Salamov A."/>
            <person name="Ahrendt S.R."/>
            <person name="Lipzen A."/>
            <person name="Sullivan W."/>
            <person name="Andreopoulos W.B."/>
            <person name="Clum A."/>
            <person name="Lindquist E."/>
            <person name="Daum C."/>
            <person name="Ramamoorthy G.K."/>
            <person name="Gryganskyi A."/>
            <person name="Culley D."/>
            <person name="Magnuson J.K."/>
            <person name="James T.Y."/>
            <person name="O'Malley M.A."/>
            <person name="Stajich J.E."/>
            <person name="Spatafora J.W."/>
            <person name="Visel A."/>
            <person name="Grigoriev I.V."/>
        </authorList>
    </citation>
    <scope>NUCLEOTIDE SEQUENCE [LARGE SCALE GENOMIC DNA]</scope>
    <source>
        <strain evidence="4 5">JEL800</strain>
    </source>
</reference>
<evidence type="ECO:0000256" key="1">
    <source>
        <dbReference type="ARBA" id="ARBA00010254"/>
    </source>
</evidence>
<evidence type="ECO:0000256" key="2">
    <source>
        <dbReference type="ARBA" id="ARBA00022980"/>
    </source>
</evidence>
<dbReference type="GO" id="GO:0005840">
    <property type="term" value="C:ribosome"/>
    <property type="evidence" value="ECO:0007669"/>
    <property type="project" value="UniProtKB-KW"/>
</dbReference>
<dbReference type="PANTHER" id="PTHR10744:SF1">
    <property type="entry name" value="SMALL RIBOSOMAL SUBUNIT PROTEIN US17M"/>
    <property type="match status" value="1"/>
</dbReference>
<evidence type="ECO:0000313" key="5">
    <source>
        <dbReference type="Proteomes" id="UP000193642"/>
    </source>
</evidence>
<proteinExistence type="inferred from homology"/>
<sequence length="95" mass="10906">MHPVVLKPVTTHKNFLVHDGAEQCVVGDWVRIDSCRKFSKNKNFTLGEIVKPASRFFEQETGILHSQASVNVKSLFKQDEYKQPSIFEQQQQSSQ</sequence>
<dbReference type="SUPFAM" id="SSF50249">
    <property type="entry name" value="Nucleic acid-binding proteins"/>
    <property type="match status" value="1"/>
</dbReference>
<evidence type="ECO:0000313" key="4">
    <source>
        <dbReference type="EMBL" id="ORY38643.1"/>
    </source>
</evidence>
<protein>
    <submittedName>
        <fullName evidence="4">Uncharacterized protein</fullName>
    </submittedName>
</protein>
<dbReference type="Pfam" id="PF00366">
    <property type="entry name" value="Ribosomal_S17"/>
    <property type="match status" value="1"/>
</dbReference>
<dbReference type="GO" id="GO:0006412">
    <property type="term" value="P:translation"/>
    <property type="evidence" value="ECO:0007669"/>
    <property type="project" value="InterPro"/>
</dbReference>
<accession>A0A1Y2BV79</accession>
<dbReference type="Gene3D" id="2.40.50.140">
    <property type="entry name" value="Nucleic acid-binding proteins"/>
    <property type="match status" value="1"/>
</dbReference>
<dbReference type="GO" id="GO:0005739">
    <property type="term" value="C:mitochondrion"/>
    <property type="evidence" value="ECO:0007669"/>
    <property type="project" value="TreeGrafter"/>
</dbReference>
<evidence type="ECO:0000256" key="3">
    <source>
        <dbReference type="ARBA" id="ARBA00023274"/>
    </source>
</evidence>
<comment type="caution">
    <text evidence="4">The sequence shown here is derived from an EMBL/GenBank/DDBJ whole genome shotgun (WGS) entry which is preliminary data.</text>
</comment>
<dbReference type="InterPro" id="IPR012340">
    <property type="entry name" value="NA-bd_OB-fold"/>
</dbReference>
<dbReference type="GO" id="GO:0003735">
    <property type="term" value="F:structural constituent of ribosome"/>
    <property type="evidence" value="ECO:0007669"/>
    <property type="project" value="InterPro"/>
</dbReference>
<dbReference type="OrthoDB" id="274752at2759"/>
<dbReference type="STRING" id="329046.A0A1Y2BV79"/>
<dbReference type="Proteomes" id="UP000193642">
    <property type="component" value="Unassembled WGS sequence"/>
</dbReference>
<dbReference type="PANTHER" id="PTHR10744">
    <property type="entry name" value="40S RIBOSOMAL PROTEIN S11 FAMILY MEMBER"/>
    <property type="match status" value="1"/>
</dbReference>
<gene>
    <name evidence="4" type="ORF">BCR33DRAFT_720653</name>
</gene>
<keyword evidence="5" id="KW-1185">Reference proteome</keyword>
<comment type="similarity">
    <text evidence="1">Belongs to the universal ribosomal protein uS17 family.</text>
</comment>
<organism evidence="4 5">
    <name type="scientific">Rhizoclosmatium globosum</name>
    <dbReference type="NCBI Taxonomy" id="329046"/>
    <lineage>
        <taxon>Eukaryota</taxon>
        <taxon>Fungi</taxon>
        <taxon>Fungi incertae sedis</taxon>
        <taxon>Chytridiomycota</taxon>
        <taxon>Chytridiomycota incertae sedis</taxon>
        <taxon>Chytridiomycetes</taxon>
        <taxon>Chytridiales</taxon>
        <taxon>Chytriomycetaceae</taxon>
        <taxon>Rhizoclosmatium</taxon>
    </lineage>
</organism>
<dbReference type="GO" id="GO:1990904">
    <property type="term" value="C:ribonucleoprotein complex"/>
    <property type="evidence" value="ECO:0007669"/>
    <property type="project" value="UniProtKB-KW"/>
</dbReference>
<dbReference type="AlphaFoldDB" id="A0A1Y2BV79"/>
<keyword evidence="2" id="KW-0689">Ribosomal protein</keyword>
<dbReference type="InterPro" id="IPR000266">
    <property type="entry name" value="Ribosomal_uS17"/>
</dbReference>
<keyword evidence="3" id="KW-0687">Ribonucleoprotein</keyword>
<dbReference type="CDD" id="cd00364">
    <property type="entry name" value="Ribosomal_uS17"/>
    <property type="match status" value="1"/>
</dbReference>